<gene>
    <name evidence="1" type="ORF">MRB53_033640</name>
</gene>
<dbReference type="EMBL" id="CM056819">
    <property type="protein sequence ID" value="KAJ8625110.1"/>
    <property type="molecule type" value="Genomic_DNA"/>
</dbReference>
<evidence type="ECO:0000313" key="2">
    <source>
        <dbReference type="Proteomes" id="UP001234297"/>
    </source>
</evidence>
<reference evidence="1 2" key="1">
    <citation type="journal article" date="2022" name="Hortic Res">
        <title>A haplotype resolved chromosomal level avocado genome allows analysis of novel avocado genes.</title>
        <authorList>
            <person name="Nath O."/>
            <person name="Fletcher S.J."/>
            <person name="Hayward A."/>
            <person name="Shaw L.M."/>
            <person name="Masouleh A.K."/>
            <person name="Furtado A."/>
            <person name="Henry R.J."/>
            <person name="Mitter N."/>
        </authorList>
    </citation>
    <scope>NUCLEOTIDE SEQUENCE [LARGE SCALE GENOMIC DNA]</scope>
    <source>
        <strain evidence="2">cv. Hass</strain>
    </source>
</reference>
<dbReference type="Proteomes" id="UP001234297">
    <property type="component" value="Chromosome 11"/>
</dbReference>
<accession>A0ACC2KVC6</accession>
<sequence length="84" mass="9441">MVLFLSSIESIVHEIHMEAEDGKDEWAGVTERVARWFSHSSSATTRATTVFCSVFYFSAKSRSLPLRSSFSICFSGSDLEQQLN</sequence>
<keyword evidence="2" id="KW-1185">Reference proteome</keyword>
<name>A0ACC2KVC6_PERAE</name>
<comment type="caution">
    <text evidence="1">The sequence shown here is derived from an EMBL/GenBank/DDBJ whole genome shotgun (WGS) entry which is preliminary data.</text>
</comment>
<organism evidence="1 2">
    <name type="scientific">Persea americana</name>
    <name type="common">Avocado</name>
    <dbReference type="NCBI Taxonomy" id="3435"/>
    <lineage>
        <taxon>Eukaryota</taxon>
        <taxon>Viridiplantae</taxon>
        <taxon>Streptophyta</taxon>
        <taxon>Embryophyta</taxon>
        <taxon>Tracheophyta</taxon>
        <taxon>Spermatophyta</taxon>
        <taxon>Magnoliopsida</taxon>
        <taxon>Magnoliidae</taxon>
        <taxon>Laurales</taxon>
        <taxon>Lauraceae</taxon>
        <taxon>Persea</taxon>
    </lineage>
</organism>
<proteinExistence type="predicted"/>
<protein>
    <submittedName>
        <fullName evidence="1">Uncharacterized protein</fullName>
    </submittedName>
</protein>
<evidence type="ECO:0000313" key="1">
    <source>
        <dbReference type="EMBL" id="KAJ8625110.1"/>
    </source>
</evidence>